<feature type="domain" description="RagB/SusD" evidence="5">
    <location>
        <begin position="258"/>
        <end position="539"/>
    </location>
</feature>
<sequence>MKKIKHIATALFLGLSLNSCQDFLEEDVRSNVSSEFYNTSEGFDLIVNSNYSQLREIFGNEPWLFSAGTDMYAEGRDAEPPGLSQYTQLDANSEGVAHLYSSCFRAIQLANTAIFYSETTEESPVKQNRIGEVKFLRAHAYFLLVQTYGGVSIVTDYIEEPILEFDRDSAEDVYSFIISELEESLDLVEDNMLSARVNRRAVEHYLAKVYLTRGYESFGSSSDFATAASYADDAIAGEGLTISFSEYWLPDTEYTIKPGTIFSVQYDESSTNQDPFKLGHMQSSYFGPYQGGSEIAGDAPYRTYTLCPTQYAINLFTEEDERWHATFMQEVYERYFDFYDFEDTSSLNVAHYYAAAWENSQQFENDYQTEHPEATFHSFGSYVPSINPNNDYQTIPVKKFDDPAAPFGEKTNRRDIVLARLAETYLIAAEAYLQAGNAAIGLQRLNVVRERAGVSDASPADFDINYILDERGRELLGEYHRWFDLKRTGTLVERASMYHYLIEPGNFIGANGELKILRPIPQSALDLNQNNNFPQNPAYQ</sequence>
<keyword evidence="4" id="KW-0998">Cell outer membrane</keyword>
<comment type="caution">
    <text evidence="7">The sequence shown here is derived from an EMBL/GenBank/DDBJ whole genome shotgun (WGS) entry which is preliminary data.</text>
</comment>
<keyword evidence="2" id="KW-0732">Signal</keyword>
<gene>
    <name evidence="7" type="ORF">KW502_08130</name>
</gene>
<evidence type="ECO:0000256" key="2">
    <source>
        <dbReference type="ARBA" id="ARBA00022729"/>
    </source>
</evidence>
<reference evidence="7 8" key="1">
    <citation type="submission" date="2021-07" db="EMBL/GenBank/DDBJ databases">
        <title>Mesonia aestuariivivens sp. nov., isolated from a tidal flat.</title>
        <authorList>
            <person name="Kim Y.-O."/>
            <person name="Yoon J.-H."/>
        </authorList>
    </citation>
    <scope>NUCLEOTIDE SEQUENCE [LARGE SCALE GENOMIC DNA]</scope>
    <source>
        <strain evidence="7 8">JHPTF-M18</strain>
    </source>
</reference>
<evidence type="ECO:0000259" key="6">
    <source>
        <dbReference type="Pfam" id="PF14322"/>
    </source>
</evidence>
<name>A0ABS6W1S5_9FLAO</name>
<dbReference type="Pfam" id="PF07980">
    <property type="entry name" value="SusD_RagB"/>
    <property type="match status" value="1"/>
</dbReference>
<evidence type="ECO:0000313" key="7">
    <source>
        <dbReference type="EMBL" id="MBW2961764.1"/>
    </source>
</evidence>
<dbReference type="InterPro" id="IPR012944">
    <property type="entry name" value="SusD_RagB_dom"/>
</dbReference>
<evidence type="ECO:0000259" key="5">
    <source>
        <dbReference type="Pfam" id="PF07980"/>
    </source>
</evidence>
<dbReference type="InterPro" id="IPR033985">
    <property type="entry name" value="SusD-like_N"/>
</dbReference>
<comment type="subcellular location">
    <subcellularLocation>
        <location evidence="1">Cell outer membrane</location>
    </subcellularLocation>
</comment>
<dbReference type="EMBL" id="JAHWDF010000007">
    <property type="protein sequence ID" value="MBW2961764.1"/>
    <property type="molecule type" value="Genomic_DNA"/>
</dbReference>
<evidence type="ECO:0000256" key="1">
    <source>
        <dbReference type="ARBA" id="ARBA00004442"/>
    </source>
</evidence>
<dbReference type="Pfam" id="PF14322">
    <property type="entry name" value="SusD-like_3"/>
    <property type="match status" value="1"/>
</dbReference>
<dbReference type="Proteomes" id="UP000719267">
    <property type="component" value="Unassembled WGS sequence"/>
</dbReference>
<organism evidence="7 8">
    <name type="scientific">Mesonia aestuariivivens</name>
    <dbReference type="NCBI Taxonomy" id="2796128"/>
    <lineage>
        <taxon>Bacteria</taxon>
        <taxon>Pseudomonadati</taxon>
        <taxon>Bacteroidota</taxon>
        <taxon>Flavobacteriia</taxon>
        <taxon>Flavobacteriales</taxon>
        <taxon>Flavobacteriaceae</taxon>
        <taxon>Mesonia</taxon>
    </lineage>
</organism>
<dbReference type="RefSeq" id="WP_219040053.1">
    <property type="nucleotide sequence ID" value="NZ_JAHWDF010000007.1"/>
</dbReference>
<accession>A0ABS6W1S5</accession>
<feature type="domain" description="SusD-like N-terminal" evidence="6">
    <location>
        <begin position="83"/>
        <end position="211"/>
    </location>
</feature>
<evidence type="ECO:0000256" key="4">
    <source>
        <dbReference type="ARBA" id="ARBA00023237"/>
    </source>
</evidence>
<proteinExistence type="predicted"/>
<keyword evidence="3" id="KW-0472">Membrane</keyword>
<evidence type="ECO:0000313" key="8">
    <source>
        <dbReference type="Proteomes" id="UP000719267"/>
    </source>
</evidence>
<evidence type="ECO:0000256" key="3">
    <source>
        <dbReference type="ARBA" id="ARBA00023136"/>
    </source>
</evidence>
<keyword evidence="8" id="KW-1185">Reference proteome</keyword>
<protein>
    <submittedName>
        <fullName evidence="7">RagB/SusD family nutrient uptake outer membrane protein</fullName>
    </submittedName>
</protein>